<dbReference type="Pfam" id="PF02517">
    <property type="entry name" value="Rce1-like"/>
    <property type="match status" value="1"/>
</dbReference>
<proteinExistence type="predicted"/>
<dbReference type="RefSeq" id="WP_091495738.1">
    <property type="nucleotide sequence ID" value="NZ_FODJ01000003.1"/>
</dbReference>
<name>A0A1H8KYI1_9BACI</name>
<feature type="transmembrane region" description="Helical" evidence="1">
    <location>
        <begin position="200"/>
        <end position="218"/>
    </location>
</feature>
<keyword evidence="1" id="KW-0472">Membrane</keyword>
<evidence type="ECO:0000259" key="2">
    <source>
        <dbReference type="Pfam" id="PF02517"/>
    </source>
</evidence>
<dbReference type="InterPro" id="IPR003675">
    <property type="entry name" value="Rce1/LyrA-like_dom"/>
</dbReference>
<dbReference type="PANTHER" id="PTHR36435:SF6">
    <property type="entry name" value="ABORTIVE INFECTION PROTEIN"/>
    <property type="match status" value="1"/>
</dbReference>
<sequence length="238" mass="27272">MPKRYMAILLTYILAQFSSYPVVWLVDRQAFNPELAQTILVNWQVFSFIVALVISIILLRKDRQLPRADDRASGTMTVVWCILGVVMALFGQAIANLIQVYLFGLQLESENTTAILEISRVFPIFILIVAIIGPILEEIIFRKIIFGELYKRTNFFIAGTISGLVFAVVHNDFTHLLVYFVISFVFAFVYVQSKRLIVPIMAHVLMNSYVVVMQLFFAEQIEQYFEEVQFIIINLIGG</sequence>
<gene>
    <name evidence="3" type="ORF">SAMN04488134_10313</name>
</gene>
<organism evidence="3 4">
    <name type="scientific">Amphibacillus marinus</name>
    <dbReference type="NCBI Taxonomy" id="872970"/>
    <lineage>
        <taxon>Bacteria</taxon>
        <taxon>Bacillati</taxon>
        <taxon>Bacillota</taxon>
        <taxon>Bacilli</taxon>
        <taxon>Bacillales</taxon>
        <taxon>Bacillaceae</taxon>
        <taxon>Amphibacillus</taxon>
    </lineage>
</organism>
<dbReference type="OrthoDB" id="2194912at2"/>
<dbReference type="STRING" id="872970.SAMN04488134_10313"/>
<protein>
    <recommendedName>
        <fullName evidence="2">CAAX prenyl protease 2/Lysostaphin resistance protein A-like domain-containing protein</fullName>
    </recommendedName>
</protein>
<reference evidence="3 4" key="1">
    <citation type="submission" date="2016-10" db="EMBL/GenBank/DDBJ databases">
        <authorList>
            <person name="de Groot N.N."/>
        </authorList>
    </citation>
    <scope>NUCLEOTIDE SEQUENCE [LARGE SCALE GENOMIC DNA]</scope>
    <source>
        <strain evidence="3 4">CGMCC 1.10434</strain>
    </source>
</reference>
<evidence type="ECO:0000313" key="4">
    <source>
        <dbReference type="Proteomes" id="UP000199300"/>
    </source>
</evidence>
<feature type="transmembrane region" description="Helical" evidence="1">
    <location>
        <begin position="79"/>
        <end position="102"/>
    </location>
</feature>
<dbReference type="InterPro" id="IPR052710">
    <property type="entry name" value="CAAX_protease"/>
</dbReference>
<dbReference type="PANTHER" id="PTHR36435">
    <property type="entry name" value="SLR1288 PROTEIN"/>
    <property type="match status" value="1"/>
</dbReference>
<keyword evidence="1" id="KW-0812">Transmembrane</keyword>
<feature type="transmembrane region" description="Helical" evidence="1">
    <location>
        <begin position="122"/>
        <end position="141"/>
    </location>
</feature>
<dbReference type="Proteomes" id="UP000199300">
    <property type="component" value="Unassembled WGS sequence"/>
</dbReference>
<accession>A0A1H8KYI1</accession>
<feature type="transmembrane region" description="Helical" evidence="1">
    <location>
        <begin position="176"/>
        <end position="193"/>
    </location>
</feature>
<feature type="transmembrane region" description="Helical" evidence="1">
    <location>
        <begin position="35"/>
        <end position="59"/>
    </location>
</feature>
<dbReference type="GO" id="GO:0080120">
    <property type="term" value="P:CAAX-box protein maturation"/>
    <property type="evidence" value="ECO:0007669"/>
    <property type="project" value="UniProtKB-ARBA"/>
</dbReference>
<feature type="transmembrane region" description="Helical" evidence="1">
    <location>
        <begin position="153"/>
        <end position="170"/>
    </location>
</feature>
<feature type="domain" description="CAAX prenyl protease 2/Lysostaphin resistance protein A-like" evidence="2">
    <location>
        <begin position="122"/>
        <end position="208"/>
    </location>
</feature>
<dbReference type="AlphaFoldDB" id="A0A1H8KYI1"/>
<dbReference type="EMBL" id="FODJ01000003">
    <property type="protein sequence ID" value="SEN97919.1"/>
    <property type="molecule type" value="Genomic_DNA"/>
</dbReference>
<keyword evidence="4" id="KW-1185">Reference proteome</keyword>
<keyword evidence="1" id="KW-1133">Transmembrane helix</keyword>
<evidence type="ECO:0000256" key="1">
    <source>
        <dbReference type="SAM" id="Phobius"/>
    </source>
</evidence>
<dbReference type="GO" id="GO:0004175">
    <property type="term" value="F:endopeptidase activity"/>
    <property type="evidence" value="ECO:0007669"/>
    <property type="project" value="UniProtKB-ARBA"/>
</dbReference>
<evidence type="ECO:0000313" key="3">
    <source>
        <dbReference type="EMBL" id="SEN97919.1"/>
    </source>
</evidence>